<evidence type="ECO:0000259" key="2">
    <source>
        <dbReference type="Pfam" id="PF00589"/>
    </source>
</evidence>
<dbReference type="GO" id="GO:0006310">
    <property type="term" value="P:DNA recombination"/>
    <property type="evidence" value="ECO:0007669"/>
    <property type="project" value="UniProtKB-KW"/>
</dbReference>
<sequence>MEQYWQPERRRFGLSGVDKHNTLHGLRKNATINLLEAGCTNSQVKAITGHSTDQMVNLYGAKVNQRRQAKEAMDKIVQFNKVASENG</sequence>
<feature type="domain" description="Tyr recombinase" evidence="2">
    <location>
        <begin position="14"/>
        <end position="62"/>
    </location>
</feature>
<accession>A0A382MQ96</accession>
<dbReference type="GO" id="GO:0003677">
    <property type="term" value="F:DNA binding"/>
    <property type="evidence" value="ECO:0007669"/>
    <property type="project" value="InterPro"/>
</dbReference>
<dbReference type="InterPro" id="IPR002104">
    <property type="entry name" value="Integrase_catalytic"/>
</dbReference>
<dbReference type="InterPro" id="IPR013762">
    <property type="entry name" value="Integrase-like_cat_sf"/>
</dbReference>
<dbReference type="Gene3D" id="1.10.443.10">
    <property type="entry name" value="Intergrase catalytic core"/>
    <property type="match status" value="1"/>
</dbReference>
<keyword evidence="1" id="KW-0233">DNA recombination</keyword>
<reference evidence="3" key="1">
    <citation type="submission" date="2018-05" db="EMBL/GenBank/DDBJ databases">
        <authorList>
            <person name="Lanie J.A."/>
            <person name="Ng W.-L."/>
            <person name="Kazmierczak K.M."/>
            <person name="Andrzejewski T.M."/>
            <person name="Davidsen T.M."/>
            <person name="Wayne K.J."/>
            <person name="Tettelin H."/>
            <person name="Glass J.I."/>
            <person name="Rusch D."/>
            <person name="Podicherti R."/>
            <person name="Tsui H.-C.T."/>
            <person name="Winkler M.E."/>
        </authorList>
    </citation>
    <scope>NUCLEOTIDE SEQUENCE</scope>
</reference>
<proteinExistence type="predicted"/>
<dbReference type="GO" id="GO:0015074">
    <property type="term" value="P:DNA integration"/>
    <property type="evidence" value="ECO:0007669"/>
    <property type="project" value="InterPro"/>
</dbReference>
<dbReference type="AlphaFoldDB" id="A0A382MQ96"/>
<organism evidence="3">
    <name type="scientific">marine metagenome</name>
    <dbReference type="NCBI Taxonomy" id="408172"/>
    <lineage>
        <taxon>unclassified sequences</taxon>
        <taxon>metagenomes</taxon>
        <taxon>ecological metagenomes</taxon>
    </lineage>
</organism>
<name>A0A382MQ96_9ZZZZ</name>
<gene>
    <name evidence="3" type="ORF">METZ01_LOCUS303998</name>
</gene>
<dbReference type="Pfam" id="PF00589">
    <property type="entry name" value="Phage_integrase"/>
    <property type="match status" value="1"/>
</dbReference>
<evidence type="ECO:0000256" key="1">
    <source>
        <dbReference type="ARBA" id="ARBA00023172"/>
    </source>
</evidence>
<evidence type="ECO:0000313" key="3">
    <source>
        <dbReference type="EMBL" id="SVC51144.1"/>
    </source>
</evidence>
<dbReference type="SUPFAM" id="SSF56349">
    <property type="entry name" value="DNA breaking-rejoining enzymes"/>
    <property type="match status" value="1"/>
</dbReference>
<dbReference type="EMBL" id="UINC01095228">
    <property type="protein sequence ID" value="SVC51144.1"/>
    <property type="molecule type" value="Genomic_DNA"/>
</dbReference>
<dbReference type="InterPro" id="IPR011010">
    <property type="entry name" value="DNA_brk_join_enz"/>
</dbReference>
<protein>
    <recommendedName>
        <fullName evidence="2">Tyr recombinase domain-containing protein</fullName>
    </recommendedName>
</protein>